<evidence type="ECO:0000256" key="3">
    <source>
        <dbReference type="ARBA" id="ARBA00022692"/>
    </source>
</evidence>
<dbReference type="InterPro" id="IPR050833">
    <property type="entry name" value="Poly_Biosynth_Transport"/>
</dbReference>
<feature type="transmembrane region" description="Helical" evidence="6">
    <location>
        <begin position="193"/>
        <end position="211"/>
    </location>
</feature>
<evidence type="ECO:0000256" key="4">
    <source>
        <dbReference type="ARBA" id="ARBA00022989"/>
    </source>
</evidence>
<feature type="transmembrane region" description="Helical" evidence="6">
    <location>
        <begin position="44"/>
        <end position="63"/>
    </location>
</feature>
<feature type="transmembrane region" description="Helical" evidence="6">
    <location>
        <begin position="318"/>
        <end position="341"/>
    </location>
</feature>
<reference evidence="7 8" key="1">
    <citation type="journal article" date="2012" name="Science">
        <title>Ecological populations of bacteria act as socially cohesive units of antibiotic production and resistance.</title>
        <authorList>
            <person name="Cordero O.X."/>
            <person name="Wildschutte H."/>
            <person name="Kirkup B."/>
            <person name="Proehl S."/>
            <person name="Ngo L."/>
            <person name="Hussain F."/>
            <person name="Le Roux F."/>
            <person name="Mincer T."/>
            <person name="Polz M.F."/>
        </authorList>
    </citation>
    <scope>NUCLEOTIDE SEQUENCE [LARGE SCALE GENOMIC DNA]</scope>
    <source>
        <strain evidence="7 8">5S-186</strain>
    </source>
</reference>
<keyword evidence="3 6" id="KW-0812">Transmembrane</keyword>
<dbReference type="PANTHER" id="PTHR30250">
    <property type="entry name" value="PST FAMILY PREDICTED COLANIC ACID TRANSPORTER"/>
    <property type="match status" value="1"/>
</dbReference>
<keyword evidence="4 6" id="KW-1133">Transmembrane helix</keyword>
<keyword evidence="8" id="KW-1185">Reference proteome</keyword>
<comment type="subcellular location">
    <subcellularLocation>
        <location evidence="1">Cell membrane</location>
        <topology evidence="1">Multi-pass membrane protein</topology>
    </subcellularLocation>
</comment>
<evidence type="ECO:0000256" key="6">
    <source>
        <dbReference type="SAM" id="Phobius"/>
    </source>
</evidence>
<comment type="caution">
    <text evidence="7">The sequence shown here is derived from an EMBL/GenBank/DDBJ whole genome shotgun (WGS) entry which is preliminary data.</text>
</comment>
<evidence type="ECO:0000313" key="7">
    <source>
        <dbReference type="EMBL" id="OEF10056.1"/>
    </source>
</evidence>
<keyword evidence="2" id="KW-1003">Cell membrane</keyword>
<keyword evidence="5 6" id="KW-0472">Membrane</keyword>
<gene>
    <name evidence="7" type="ORF">A1Q5_13955</name>
</gene>
<evidence type="ECO:0008006" key="9">
    <source>
        <dbReference type="Google" id="ProtNLM"/>
    </source>
</evidence>
<feature type="transmembrane region" description="Helical" evidence="6">
    <location>
        <begin position="241"/>
        <end position="260"/>
    </location>
</feature>
<feature type="transmembrane region" description="Helical" evidence="6">
    <location>
        <begin position="406"/>
        <end position="428"/>
    </location>
</feature>
<feature type="transmembrane region" description="Helical" evidence="6">
    <location>
        <begin position="167"/>
        <end position="187"/>
    </location>
</feature>
<feature type="transmembrane region" description="Helical" evidence="6">
    <location>
        <begin position="132"/>
        <end position="155"/>
    </location>
</feature>
<feature type="transmembrane region" description="Helical" evidence="6">
    <location>
        <begin position="101"/>
        <end position="126"/>
    </location>
</feature>
<evidence type="ECO:0000256" key="1">
    <source>
        <dbReference type="ARBA" id="ARBA00004651"/>
    </source>
</evidence>
<evidence type="ECO:0000256" key="2">
    <source>
        <dbReference type="ARBA" id="ARBA00022475"/>
    </source>
</evidence>
<feature type="transmembrane region" description="Helical" evidence="6">
    <location>
        <begin position="353"/>
        <end position="373"/>
    </location>
</feature>
<evidence type="ECO:0000313" key="8">
    <source>
        <dbReference type="Proteomes" id="UP000095059"/>
    </source>
</evidence>
<feature type="transmembrane region" description="Helical" evidence="6">
    <location>
        <begin position="266"/>
        <end position="289"/>
    </location>
</feature>
<sequence>MTFFKKILRDRATLSAFLDKGLVSFKGPVVIWAVLYFLDVEQQGLWYTFISLSALAGLAELGFTTIISQFVSHEYANLHFKRGLLTGDRRSLDKAIGLVRYAIKVYCCIVPIAILIMLVVGAYFYSNQTYEILTIWSIYCVVSGLNLISSLFHSIYRGFDKVYQVHIIKFFSNLVSIFILVLSLYLGFGIASLPLSMMFLLIISIFSVFNIDRKFWFQLLKHKVRYHHSWFKEVVSIQSKYAVSFFCGYFMFNLFVPLSFKHQGSIVSGQLGLTLTIAKTISTISYTWIDSKLPTLNMMASKRDRVAFKKLFYSKAKYSLLTFFVGTFVLLGIVFLANKYAYYEDRVLSVGEMTLVLSAELATVFMSICAIYVRAHKIEPFYIVSMVSALFVSIIATYFITTSSIFNLYIAMNAFNWLVMLPMFFFVANAGMKKLYQSN</sequence>
<dbReference type="EMBL" id="AJYJ02000135">
    <property type="protein sequence ID" value="OEF10056.1"/>
    <property type="molecule type" value="Genomic_DNA"/>
</dbReference>
<feature type="transmembrane region" description="Helical" evidence="6">
    <location>
        <begin position="380"/>
        <end position="400"/>
    </location>
</feature>
<name>A0ABX3ARQ1_ALILO</name>
<proteinExistence type="predicted"/>
<accession>A0ABX3ARQ1</accession>
<organism evidence="7 8">
    <name type="scientific">Aliivibrio logei 5S-186</name>
    <dbReference type="NCBI Taxonomy" id="626086"/>
    <lineage>
        <taxon>Bacteria</taxon>
        <taxon>Pseudomonadati</taxon>
        <taxon>Pseudomonadota</taxon>
        <taxon>Gammaproteobacteria</taxon>
        <taxon>Vibrionales</taxon>
        <taxon>Vibrionaceae</taxon>
        <taxon>Aliivibrio</taxon>
    </lineage>
</organism>
<dbReference type="Proteomes" id="UP000095059">
    <property type="component" value="Unassembled WGS sequence"/>
</dbReference>
<protein>
    <recommendedName>
        <fullName evidence="9">Polysaccharide biosynthesis protein</fullName>
    </recommendedName>
</protein>
<evidence type="ECO:0000256" key="5">
    <source>
        <dbReference type="ARBA" id="ARBA00023136"/>
    </source>
</evidence>
<dbReference type="RefSeq" id="WP_017020696.1">
    <property type="nucleotide sequence ID" value="NZ_AJYJ02000135.1"/>
</dbReference>
<feature type="transmembrane region" description="Helical" evidence="6">
    <location>
        <begin position="21"/>
        <end position="38"/>
    </location>
</feature>
<dbReference type="PANTHER" id="PTHR30250:SF11">
    <property type="entry name" value="O-ANTIGEN TRANSPORTER-RELATED"/>
    <property type="match status" value="1"/>
</dbReference>